<feature type="region of interest" description="Disordered" evidence="1">
    <location>
        <begin position="581"/>
        <end position="663"/>
    </location>
</feature>
<feature type="compositionally biased region" description="Low complexity" evidence="1">
    <location>
        <begin position="451"/>
        <end position="464"/>
    </location>
</feature>
<evidence type="ECO:0000313" key="2">
    <source>
        <dbReference type="EMBL" id="CAE7845465.1"/>
    </source>
</evidence>
<name>A0A812ZY12_9DINO</name>
<keyword evidence="3" id="KW-1185">Reference proteome</keyword>
<dbReference type="Proteomes" id="UP000601435">
    <property type="component" value="Unassembled WGS sequence"/>
</dbReference>
<feature type="compositionally biased region" description="Pro residues" evidence="1">
    <location>
        <begin position="632"/>
        <end position="642"/>
    </location>
</feature>
<reference evidence="2" key="1">
    <citation type="submission" date="2021-02" db="EMBL/GenBank/DDBJ databases">
        <authorList>
            <person name="Dougan E. K."/>
            <person name="Rhodes N."/>
            <person name="Thang M."/>
            <person name="Chan C."/>
        </authorList>
    </citation>
    <scope>NUCLEOTIDE SEQUENCE</scope>
</reference>
<dbReference type="AlphaFoldDB" id="A0A812ZY12"/>
<evidence type="ECO:0000313" key="3">
    <source>
        <dbReference type="Proteomes" id="UP000601435"/>
    </source>
</evidence>
<proteinExistence type="predicted"/>
<organism evidence="2 3">
    <name type="scientific">Symbiodinium necroappetens</name>
    <dbReference type="NCBI Taxonomy" id="1628268"/>
    <lineage>
        <taxon>Eukaryota</taxon>
        <taxon>Sar</taxon>
        <taxon>Alveolata</taxon>
        <taxon>Dinophyceae</taxon>
        <taxon>Suessiales</taxon>
        <taxon>Symbiodiniaceae</taxon>
        <taxon>Symbiodinium</taxon>
    </lineage>
</organism>
<accession>A0A812ZY12</accession>
<comment type="caution">
    <text evidence="2">The sequence shown here is derived from an EMBL/GenBank/DDBJ whole genome shotgun (WGS) entry which is preliminary data.</text>
</comment>
<evidence type="ECO:0000256" key="1">
    <source>
        <dbReference type="SAM" id="MobiDB-lite"/>
    </source>
</evidence>
<feature type="compositionally biased region" description="Basic and acidic residues" evidence="1">
    <location>
        <begin position="593"/>
        <end position="610"/>
    </location>
</feature>
<dbReference type="OrthoDB" id="431808at2759"/>
<feature type="non-terminal residue" evidence="2">
    <location>
        <position position="683"/>
    </location>
</feature>
<gene>
    <name evidence="2" type="ORF">SNEC2469_LOCUS25976</name>
</gene>
<sequence length="683" mass="75895">TKYAFINREIQEHSGIAAALSQFAAVYPPGSQVVALAAIEPVAIHHALLELAEEERQQREAWRFLTSHSLQGQLYYFRVIKVEMLALPLPVELIASQHKKQLFGVVDESWSRHAFASLKLSAAEVNWWRQVHGSLQDPCILLRLPAAILTLITNGDWTRLAVPDLSQDFTFRAGWDVFAGEPNIRAQFSLLQPSSLRPILAERESDEQRVVDDGAGDANRFMLSSAAGQVNLQDLLRTVAGSLTGCQPCDQLQRERLLRDLLAAAEAVELARDNRMIFERLHLSRLFCQRYNIASLLRFFFISGLLRNDTDMREVIELCVTVALPKDVADSALAFLRGLTGSDFRVPSAATISRTRFRVDTAWMILFREQLQKMLNNGGVRLYVQTDATAQAGRQYQITLINIVRAGELDQLHKIDSMFCGVCTECCVNVLQPCEDQSDEVLELAATSSSYSYSTSTSGSGSESDSCKKKEKKEKKEEKKMCESSESEERVEPENFKAMKASPHYMEIDAEEEEEPEPPKVVLSEAPRVAGDRNKAPPEGAPEKVPCVYCGKYISDTPNARWQHEVYGTCKKRRVAHARDWEKGEEAGTSSAGHKDDPWASRHGGGEKPKGWQAHRGSSQRSRSPLLRRARPTPPPGPPPATLTPTAKAQASRGSGSRGSQDVNDVLANFMMSMGQVLKLGSD</sequence>
<dbReference type="EMBL" id="CAJNJA010052055">
    <property type="protein sequence ID" value="CAE7845465.1"/>
    <property type="molecule type" value="Genomic_DNA"/>
</dbReference>
<feature type="compositionally biased region" description="Low complexity" evidence="1">
    <location>
        <begin position="616"/>
        <end position="625"/>
    </location>
</feature>
<feature type="compositionally biased region" description="Basic and acidic residues" evidence="1">
    <location>
        <begin position="474"/>
        <end position="497"/>
    </location>
</feature>
<protein>
    <submittedName>
        <fullName evidence="2">Uncharacterized protein</fullName>
    </submittedName>
</protein>
<feature type="non-terminal residue" evidence="2">
    <location>
        <position position="1"/>
    </location>
</feature>
<feature type="region of interest" description="Disordered" evidence="1">
    <location>
        <begin position="451"/>
        <end position="546"/>
    </location>
</feature>
<feature type="compositionally biased region" description="Low complexity" evidence="1">
    <location>
        <begin position="643"/>
        <end position="660"/>
    </location>
</feature>